<name>A0AAV7NHT0_PLEWA</name>
<reference evidence="1" key="1">
    <citation type="journal article" date="2022" name="bioRxiv">
        <title>Sequencing and chromosome-scale assembly of the giantPleurodeles waltlgenome.</title>
        <authorList>
            <person name="Brown T."/>
            <person name="Elewa A."/>
            <person name="Iarovenko S."/>
            <person name="Subramanian E."/>
            <person name="Araus A.J."/>
            <person name="Petzold A."/>
            <person name="Susuki M."/>
            <person name="Suzuki K.-i.T."/>
            <person name="Hayashi T."/>
            <person name="Toyoda A."/>
            <person name="Oliveira C."/>
            <person name="Osipova E."/>
            <person name="Leigh N.D."/>
            <person name="Simon A."/>
            <person name="Yun M.H."/>
        </authorList>
    </citation>
    <scope>NUCLEOTIDE SEQUENCE</scope>
    <source>
        <strain evidence="1">20211129_DDA</strain>
        <tissue evidence="1">Liver</tissue>
    </source>
</reference>
<gene>
    <name evidence="1" type="ORF">NDU88_002930</name>
</gene>
<evidence type="ECO:0000313" key="2">
    <source>
        <dbReference type="Proteomes" id="UP001066276"/>
    </source>
</evidence>
<dbReference type="AlphaFoldDB" id="A0AAV7NHT0"/>
<sequence length="100" mass="10835">MLQPRIAQWLGSWSHKGLHTAATVETDDPLGQGIGAARASRASLLPPPGVLNWGLLDSAEGPHRAETELGGSANPSCFDREFGDRQERGCLRAWTEEEEI</sequence>
<accession>A0AAV7NHT0</accession>
<evidence type="ECO:0000313" key="1">
    <source>
        <dbReference type="EMBL" id="KAJ1114699.1"/>
    </source>
</evidence>
<comment type="caution">
    <text evidence="1">The sequence shown here is derived from an EMBL/GenBank/DDBJ whole genome shotgun (WGS) entry which is preliminary data.</text>
</comment>
<keyword evidence="2" id="KW-1185">Reference proteome</keyword>
<protein>
    <submittedName>
        <fullName evidence="1">Uncharacterized protein</fullName>
    </submittedName>
</protein>
<proteinExistence type="predicted"/>
<dbReference type="Proteomes" id="UP001066276">
    <property type="component" value="Chromosome 8"/>
</dbReference>
<dbReference type="EMBL" id="JANPWB010000012">
    <property type="protein sequence ID" value="KAJ1114699.1"/>
    <property type="molecule type" value="Genomic_DNA"/>
</dbReference>
<organism evidence="1 2">
    <name type="scientific">Pleurodeles waltl</name>
    <name type="common">Iberian ribbed newt</name>
    <dbReference type="NCBI Taxonomy" id="8319"/>
    <lineage>
        <taxon>Eukaryota</taxon>
        <taxon>Metazoa</taxon>
        <taxon>Chordata</taxon>
        <taxon>Craniata</taxon>
        <taxon>Vertebrata</taxon>
        <taxon>Euteleostomi</taxon>
        <taxon>Amphibia</taxon>
        <taxon>Batrachia</taxon>
        <taxon>Caudata</taxon>
        <taxon>Salamandroidea</taxon>
        <taxon>Salamandridae</taxon>
        <taxon>Pleurodelinae</taxon>
        <taxon>Pleurodeles</taxon>
    </lineage>
</organism>